<dbReference type="Proteomes" id="UP000662637">
    <property type="component" value="Unassembled WGS sequence"/>
</dbReference>
<evidence type="ECO:0000313" key="2">
    <source>
        <dbReference type="EMBL" id="VTJ68778.1"/>
    </source>
</evidence>
<evidence type="ECO:0000313" key="3">
    <source>
        <dbReference type="Proteomes" id="UP000335636"/>
    </source>
</evidence>
<dbReference type="EMBL" id="WJEC01000507">
    <property type="protein sequence ID" value="KAF7482875.1"/>
    <property type="molecule type" value="Genomic_DNA"/>
</dbReference>
<proteinExistence type="predicted"/>
<dbReference type="AlphaFoldDB" id="A0A5E4BGN5"/>
<reference evidence="1" key="2">
    <citation type="submission" date="2020-08" db="EMBL/GenBank/DDBJ databases">
        <authorList>
            <person name="Shumante A."/>
            <person name="Zimin A.V."/>
            <person name="Puiu D."/>
            <person name="Salzberg S.L."/>
        </authorList>
    </citation>
    <scope>NUCLEOTIDE SEQUENCE</scope>
    <source>
        <strain evidence="1">WC2-LM</strain>
        <tissue evidence="1">Liver</tissue>
    </source>
</reference>
<organism evidence="2 3">
    <name type="scientific">Marmota monax</name>
    <name type="common">Woodchuck</name>
    <dbReference type="NCBI Taxonomy" id="9995"/>
    <lineage>
        <taxon>Eukaryota</taxon>
        <taxon>Metazoa</taxon>
        <taxon>Chordata</taxon>
        <taxon>Craniata</taxon>
        <taxon>Vertebrata</taxon>
        <taxon>Euteleostomi</taxon>
        <taxon>Mammalia</taxon>
        <taxon>Eutheria</taxon>
        <taxon>Euarchontoglires</taxon>
        <taxon>Glires</taxon>
        <taxon>Rodentia</taxon>
        <taxon>Sciuromorpha</taxon>
        <taxon>Sciuridae</taxon>
        <taxon>Xerinae</taxon>
        <taxon>Marmotini</taxon>
        <taxon>Marmota</taxon>
    </lineage>
</organism>
<dbReference type="EMBL" id="CABDUW010000442">
    <property type="protein sequence ID" value="VTJ68778.1"/>
    <property type="molecule type" value="Genomic_DNA"/>
</dbReference>
<evidence type="ECO:0000313" key="1">
    <source>
        <dbReference type="EMBL" id="KAF7482875.1"/>
    </source>
</evidence>
<protein>
    <submittedName>
        <fullName evidence="2">Uncharacterized protein</fullName>
    </submittedName>
</protein>
<keyword evidence="3" id="KW-1185">Reference proteome</keyword>
<accession>A0A5E4BGN5</accession>
<sequence length="122" mass="14024">METDSTRALPSEVKILNKPNKPAFQGGLRLQLVKFKTGKQPWCLKPMVQHCWLPLELQRCHCAPKSPAANRGVVLLYWEQASKAQEPLYRIMQELKANTFSSLMMPPFFFLTICTTNRSDWA</sequence>
<name>A0A5E4BGN5_MARMO</name>
<dbReference type="Proteomes" id="UP000335636">
    <property type="component" value="Unassembled WGS sequence"/>
</dbReference>
<reference evidence="2 3" key="1">
    <citation type="submission" date="2019-04" db="EMBL/GenBank/DDBJ databases">
        <authorList>
            <person name="Alioto T."/>
            <person name="Alioto T."/>
        </authorList>
    </citation>
    <scope>NUCLEOTIDE SEQUENCE [LARGE SCALE GENOMIC DNA]</scope>
</reference>
<gene>
    <name evidence="1" type="ORF">GHT09_005802</name>
    <name evidence="2" type="ORF">MONAX_5E002400</name>
</gene>